<keyword evidence="3" id="KW-1185">Reference proteome</keyword>
<evidence type="ECO:0000256" key="1">
    <source>
        <dbReference type="SAM" id="Phobius"/>
    </source>
</evidence>
<reference evidence="2 3" key="1">
    <citation type="submission" date="2022-06" db="EMBL/GenBank/DDBJ databases">
        <title>Mycolicibacterium sp. CAU 1645 isolated from seawater.</title>
        <authorList>
            <person name="Kim W."/>
        </authorList>
    </citation>
    <scope>NUCLEOTIDE SEQUENCE [LARGE SCALE GENOMIC DNA]</scope>
    <source>
        <strain evidence="2 3">CAU 1645</strain>
    </source>
</reference>
<protein>
    <recommendedName>
        <fullName evidence="4">DUF3137 domain-containing protein</fullName>
    </recommendedName>
</protein>
<keyword evidence="1" id="KW-1133">Transmembrane helix</keyword>
<comment type="caution">
    <text evidence="2">The sequence shown here is derived from an EMBL/GenBank/DDBJ whole genome shotgun (WGS) entry which is preliminary data.</text>
</comment>
<keyword evidence="1" id="KW-0812">Transmembrane</keyword>
<evidence type="ECO:0000313" key="2">
    <source>
        <dbReference type="EMBL" id="MCP9272148.1"/>
    </source>
</evidence>
<gene>
    <name evidence="2" type="ORF">NM203_08105</name>
</gene>
<dbReference type="Proteomes" id="UP001651690">
    <property type="component" value="Unassembled WGS sequence"/>
</dbReference>
<evidence type="ECO:0000313" key="3">
    <source>
        <dbReference type="Proteomes" id="UP001651690"/>
    </source>
</evidence>
<accession>A0ABT1LZ25</accession>
<dbReference type="EMBL" id="JANDBD010000003">
    <property type="protein sequence ID" value="MCP9272148.1"/>
    <property type="molecule type" value="Genomic_DNA"/>
</dbReference>
<organism evidence="2 3">
    <name type="scientific">Mycolicibacterium arenosum</name>
    <dbReference type="NCBI Taxonomy" id="2952157"/>
    <lineage>
        <taxon>Bacteria</taxon>
        <taxon>Bacillati</taxon>
        <taxon>Actinomycetota</taxon>
        <taxon>Actinomycetes</taxon>
        <taxon>Mycobacteriales</taxon>
        <taxon>Mycobacteriaceae</taxon>
        <taxon>Mycolicibacterium</taxon>
    </lineage>
</organism>
<keyword evidence="1" id="KW-0472">Membrane</keyword>
<proteinExistence type="predicted"/>
<dbReference type="RefSeq" id="WP_255059326.1">
    <property type="nucleotide sequence ID" value="NZ_JANDBD010000003.1"/>
</dbReference>
<feature type="transmembrane region" description="Helical" evidence="1">
    <location>
        <begin position="74"/>
        <end position="97"/>
    </location>
</feature>
<sequence>MSMNVNHPVAGARQFVADPPFWGSKTASRTGPAWQKNPGASYGIWVAAILGFTFVGSALVGGLYLLVPRDFLAIVGPIVIPVLAVVFIACVGGWYWYSRSGSKKIVISVANHSLTVNTRPGDVYLFSTAKLGTWGQTGGMTMGTALHLQCGPHRFVLGGRDRRVPAGTRLDAPDVGYGLEMDIDAQLPAAEFEEVLALVGGSRPVSARSALDKPSQAPSGLTRCLLFTNPLLAQEFGAFQYRQRNEFMQSVSRPRLAIDVGPEAIWVVDPNTNTVIASAWPAQVSATPVVFQPRLPFGLFLFGGIASYAVSRFYSTAIGMHVQIPGMQPLTFSCRDSVSGLDKRFSWQGNAPTARERADYEVMGTDWLTLVEKFGLTQYLKTRG</sequence>
<feature type="transmembrane region" description="Helical" evidence="1">
    <location>
        <begin position="42"/>
        <end position="67"/>
    </location>
</feature>
<name>A0ABT1LZ25_9MYCO</name>
<evidence type="ECO:0008006" key="4">
    <source>
        <dbReference type="Google" id="ProtNLM"/>
    </source>
</evidence>